<comment type="caution">
    <text evidence="3">The sequence shown here is derived from an EMBL/GenBank/DDBJ whole genome shotgun (WGS) entry which is preliminary data.</text>
</comment>
<keyword evidence="1" id="KW-0812">Transmembrane</keyword>
<proteinExistence type="predicted"/>
<evidence type="ECO:0000259" key="2">
    <source>
        <dbReference type="Pfam" id="PF13456"/>
    </source>
</evidence>
<dbReference type="InterPro" id="IPR052929">
    <property type="entry name" value="RNase_H-like_EbsB-rel"/>
</dbReference>
<feature type="domain" description="RNase H type-1" evidence="2">
    <location>
        <begin position="188"/>
        <end position="245"/>
    </location>
</feature>
<name>A0AA88D0N5_FICCA</name>
<dbReference type="PANTHER" id="PTHR47074">
    <property type="entry name" value="BNAC02G40300D PROTEIN"/>
    <property type="match status" value="1"/>
</dbReference>
<dbReference type="InterPro" id="IPR002156">
    <property type="entry name" value="RNaseH_domain"/>
</dbReference>
<feature type="transmembrane region" description="Helical" evidence="1">
    <location>
        <begin position="6"/>
        <end position="30"/>
    </location>
</feature>
<dbReference type="Pfam" id="PF13456">
    <property type="entry name" value="RVT_3"/>
    <property type="match status" value="1"/>
</dbReference>
<organism evidence="3 4">
    <name type="scientific">Ficus carica</name>
    <name type="common">Common fig</name>
    <dbReference type="NCBI Taxonomy" id="3494"/>
    <lineage>
        <taxon>Eukaryota</taxon>
        <taxon>Viridiplantae</taxon>
        <taxon>Streptophyta</taxon>
        <taxon>Embryophyta</taxon>
        <taxon>Tracheophyta</taxon>
        <taxon>Spermatophyta</taxon>
        <taxon>Magnoliopsida</taxon>
        <taxon>eudicotyledons</taxon>
        <taxon>Gunneridae</taxon>
        <taxon>Pentapetalae</taxon>
        <taxon>rosids</taxon>
        <taxon>fabids</taxon>
        <taxon>Rosales</taxon>
        <taxon>Moraceae</taxon>
        <taxon>Ficeae</taxon>
        <taxon>Ficus</taxon>
    </lineage>
</organism>
<dbReference type="GO" id="GO:0003676">
    <property type="term" value="F:nucleic acid binding"/>
    <property type="evidence" value="ECO:0007669"/>
    <property type="project" value="InterPro"/>
</dbReference>
<evidence type="ECO:0000256" key="1">
    <source>
        <dbReference type="SAM" id="Phobius"/>
    </source>
</evidence>
<keyword evidence="1" id="KW-1133">Transmembrane helix</keyword>
<sequence length="246" mass="27643">MSNASLWEIATVVINGFGIMTLKVVTMLWIQEDTLVPLTRIRIYIGGGDYKGIIKCDRVCPRCNDQVETISHALLECPVSKEVWRLSRFWDSIANKVEILFEDCLRTLAMELSVDDFALFCWLAWKCWGERNKVIHGEEASDPQSVLDLGIASFGEWRALHYMAPEQPQQSVGSELWQFPLTGFFKLNVDAAVIPGSNHIGVGAVIRNDSGLVCGALAKFIDGRFSAFLAEYIVLRDGLKLARSWR</sequence>
<accession>A0AA88D0N5</accession>
<dbReference type="PANTHER" id="PTHR47074:SF48">
    <property type="entry name" value="POLYNUCLEOTIDYL TRANSFERASE, RIBONUCLEASE H-LIKE SUPERFAMILY PROTEIN"/>
    <property type="match status" value="1"/>
</dbReference>
<dbReference type="Proteomes" id="UP001187192">
    <property type="component" value="Unassembled WGS sequence"/>
</dbReference>
<dbReference type="AlphaFoldDB" id="A0AA88D0N5"/>
<keyword evidence="1" id="KW-0472">Membrane</keyword>
<reference evidence="3" key="1">
    <citation type="submission" date="2023-07" db="EMBL/GenBank/DDBJ databases">
        <title>draft genome sequence of fig (Ficus carica).</title>
        <authorList>
            <person name="Takahashi T."/>
            <person name="Nishimura K."/>
        </authorList>
    </citation>
    <scope>NUCLEOTIDE SEQUENCE</scope>
</reference>
<keyword evidence="4" id="KW-1185">Reference proteome</keyword>
<evidence type="ECO:0000313" key="3">
    <source>
        <dbReference type="EMBL" id="GMN37946.1"/>
    </source>
</evidence>
<dbReference type="EMBL" id="BTGU01000007">
    <property type="protein sequence ID" value="GMN37946.1"/>
    <property type="molecule type" value="Genomic_DNA"/>
</dbReference>
<evidence type="ECO:0000313" key="4">
    <source>
        <dbReference type="Proteomes" id="UP001187192"/>
    </source>
</evidence>
<gene>
    <name evidence="3" type="ORF">TIFTF001_007242</name>
</gene>
<dbReference type="GO" id="GO:0004523">
    <property type="term" value="F:RNA-DNA hybrid ribonuclease activity"/>
    <property type="evidence" value="ECO:0007669"/>
    <property type="project" value="InterPro"/>
</dbReference>
<protein>
    <recommendedName>
        <fullName evidence="2">RNase H type-1 domain-containing protein</fullName>
    </recommendedName>
</protein>